<dbReference type="InterPro" id="IPR037069">
    <property type="entry name" value="AcylCoA_DH/ox_N_sf"/>
</dbReference>
<comment type="caution">
    <text evidence="2">The sequence shown here is derived from an EMBL/GenBank/DDBJ whole genome shotgun (WGS) entry which is preliminary data.</text>
</comment>
<protein>
    <recommendedName>
        <fullName evidence="1">Acyl-CoA dehydrogenase/oxidase N-terminal domain-containing protein</fullName>
    </recommendedName>
</protein>
<proteinExistence type="predicted"/>
<organism evidence="2">
    <name type="scientific">Acidicaldus sp</name>
    <dbReference type="NCBI Taxonomy" id="1872105"/>
    <lineage>
        <taxon>Bacteria</taxon>
        <taxon>Pseudomonadati</taxon>
        <taxon>Pseudomonadota</taxon>
        <taxon>Alphaproteobacteria</taxon>
        <taxon>Acetobacterales</taxon>
        <taxon>Acetobacteraceae</taxon>
        <taxon>Acidicaldus</taxon>
    </lineage>
</organism>
<name>A0A8J4HAX1_9PROT</name>
<feature type="domain" description="Acyl-CoA dehydrogenase/oxidase N-terminal" evidence="1">
    <location>
        <begin position="15"/>
        <end position="91"/>
    </location>
</feature>
<dbReference type="GO" id="GO:0016627">
    <property type="term" value="F:oxidoreductase activity, acting on the CH-CH group of donors"/>
    <property type="evidence" value="ECO:0007669"/>
    <property type="project" value="InterPro"/>
</dbReference>
<gene>
    <name evidence="2" type="ORF">ENY07_09400</name>
</gene>
<dbReference type="InterPro" id="IPR009100">
    <property type="entry name" value="AcylCoA_DH/oxidase_NM_dom_sf"/>
</dbReference>
<dbReference type="Gene3D" id="1.10.540.10">
    <property type="entry name" value="Acyl-CoA dehydrogenase/oxidase, N-terminal domain"/>
    <property type="match status" value="1"/>
</dbReference>
<sequence length="95" mass="10514">MPHDPTAPAPSPFLTEAHHLFRATMRRFVAREIEPYAAAWDEAESFPRALYERAAETGLLQIGFPADYGGVDADPFFGVIAAQELAARQWGWVAP</sequence>
<dbReference type="InterPro" id="IPR013786">
    <property type="entry name" value="AcylCoA_DH/ox_N"/>
</dbReference>
<dbReference type="GO" id="GO:0050660">
    <property type="term" value="F:flavin adenine dinucleotide binding"/>
    <property type="evidence" value="ECO:0007669"/>
    <property type="project" value="InterPro"/>
</dbReference>
<evidence type="ECO:0000313" key="2">
    <source>
        <dbReference type="EMBL" id="HGC43416.1"/>
    </source>
</evidence>
<dbReference type="Pfam" id="PF02771">
    <property type="entry name" value="Acyl-CoA_dh_N"/>
    <property type="match status" value="1"/>
</dbReference>
<accession>A0A8J4HAX1</accession>
<dbReference type="EMBL" id="DTQM01000182">
    <property type="protein sequence ID" value="HGC43416.1"/>
    <property type="molecule type" value="Genomic_DNA"/>
</dbReference>
<evidence type="ECO:0000259" key="1">
    <source>
        <dbReference type="Pfam" id="PF02771"/>
    </source>
</evidence>
<dbReference type="SUPFAM" id="SSF56645">
    <property type="entry name" value="Acyl-CoA dehydrogenase NM domain-like"/>
    <property type="match status" value="1"/>
</dbReference>
<reference evidence="2" key="1">
    <citation type="journal article" date="2020" name="mSystems">
        <title>Genome- and Community-Level Interaction Insights into Carbon Utilization and Element Cycling Functions of Hydrothermarchaeota in Hydrothermal Sediment.</title>
        <authorList>
            <person name="Zhou Z."/>
            <person name="Liu Y."/>
            <person name="Xu W."/>
            <person name="Pan J."/>
            <person name="Luo Z.H."/>
            <person name="Li M."/>
        </authorList>
    </citation>
    <scope>NUCLEOTIDE SEQUENCE</scope>
    <source>
        <strain evidence="2">SpSt-997</strain>
    </source>
</reference>
<dbReference type="AlphaFoldDB" id="A0A8J4HAX1"/>